<dbReference type="InterPro" id="IPR038740">
    <property type="entry name" value="BioF2-like_GNAT_dom"/>
</dbReference>
<evidence type="ECO:0000256" key="1">
    <source>
        <dbReference type="SAM" id="MobiDB-lite"/>
    </source>
</evidence>
<organism evidence="3 4">
    <name type="scientific">Rosistilla oblonga</name>
    <dbReference type="NCBI Taxonomy" id="2527990"/>
    <lineage>
        <taxon>Bacteria</taxon>
        <taxon>Pseudomonadati</taxon>
        <taxon>Planctomycetota</taxon>
        <taxon>Planctomycetia</taxon>
        <taxon>Pirellulales</taxon>
        <taxon>Pirellulaceae</taxon>
        <taxon>Rosistilla</taxon>
    </lineage>
</organism>
<gene>
    <name evidence="3" type="ORF">Mal33_42120</name>
</gene>
<dbReference type="Gene3D" id="3.40.630.30">
    <property type="match status" value="1"/>
</dbReference>
<feature type="compositionally biased region" description="Polar residues" evidence="1">
    <location>
        <begin position="1"/>
        <end position="11"/>
    </location>
</feature>
<dbReference type="SUPFAM" id="SSF55729">
    <property type="entry name" value="Acyl-CoA N-acyltransferases (Nat)"/>
    <property type="match status" value="1"/>
</dbReference>
<feature type="domain" description="BioF2-like acetyltransferase" evidence="2">
    <location>
        <begin position="193"/>
        <end position="329"/>
    </location>
</feature>
<evidence type="ECO:0000313" key="4">
    <source>
        <dbReference type="Proteomes" id="UP000316770"/>
    </source>
</evidence>
<protein>
    <recommendedName>
        <fullName evidence="2">BioF2-like acetyltransferase domain-containing protein</fullName>
    </recommendedName>
</protein>
<dbReference type="EMBL" id="CP036318">
    <property type="protein sequence ID" value="QDV58195.1"/>
    <property type="molecule type" value="Genomic_DNA"/>
</dbReference>
<dbReference type="Pfam" id="PF13480">
    <property type="entry name" value="Acetyltransf_6"/>
    <property type="match status" value="1"/>
</dbReference>
<accession>A0A518IYN0</accession>
<dbReference type="AlphaFoldDB" id="A0A518IYN0"/>
<keyword evidence="4" id="KW-1185">Reference proteome</keyword>
<sequence length="390" mass="44190">MPLADSANQPTEVPETRRGDRGGAASGAGVCGSQRPSTCRTIPVRELDDGLVAAWKALRADNPALYSPFFSPEFTLAVDEVRDDGQIAIVERSGEPIAFLPFHRSGRSLFPIGRTINDAHGLICAHDTTIDWHWLLQQLDATGYEYHALFSSSDDAGEHAFGWTKAFLCDLTASDLRYDLWLEQNRKTIFKQRRKTKKLIRDEGPLRLEYASTDPAVLDRLIQLKREQYQRTRIFDIFSVDWIRNLLHLMLTRDGALQGRLSALYAGDKLVAMHMGMQEGKLLHYWFPVYDQAFGYASPGTALFLEIVRQAEANRIDKIDFGYGELPYKWTLNNVIDSVPHGAICVSHAAWHARRLRGGVMQTLKALPGKEWSKRVLRKVHPQFGRGRYH</sequence>
<evidence type="ECO:0000313" key="3">
    <source>
        <dbReference type="EMBL" id="QDV58195.1"/>
    </source>
</evidence>
<proteinExistence type="predicted"/>
<feature type="region of interest" description="Disordered" evidence="1">
    <location>
        <begin position="1"/>
        <end position="37"/>
    </location>
</feature>
<evidence type="ECO:0000259" key="2">
    <source>
        <dbReference type="Pfam" id="PF13480"/>
    </source>
</evidence>
<dbReference type="InterPro" id="IPR016181">
    <property type="entry name" value="Acyl_CoA_acyltransferase"/>
</dbReference>
<dbReference type="Proteomes" id="UP000316770">
    <property type="component" value="Chromosome"/>
</dbReference>
<name>A0A518IYN0_9BACT</name>
<reference evidence="3 4" key="1">
    <citation type="submission" date="2019-02" db="EMBL/GenBank/DDBJ databases">
        <title>Deep-cultivation of Planctomycetes and their phenomic and genomic characterization uncovers novel biology.</title>
        <authorList>
            <person name="Wiegand S."/>
            <person name="Jogler M."/>
            <person name="Boedeker C."/>
            <person name="Pinto D."/>
            <person name="Vollmers J."/>
            <person name="Rivas-Marin E."/>
            <person name="Kohn T."/>
            <person name="Peeters S.H."/>
            <person name="Heuer A."/>
            <person name="Rast P."/>
            <person name="Oberbeckmann S."/>
            <person name="Bunk B."/>
            <person name="Jeske O."/>
            <person name="Meyerdierks A."/>
            <person name="Storesund J.E."/>
            <person name="Kallscheuer N."/>
            <person name="Luecker S."/>
            <person name="Lage O.M."/>
            <person name="Pohl T."/>
            <person name="Merkel B.J."/>
            <person name="Hornburger P."/>
            <person name="Mueller R.-W."/>
            <person name="Bruemmer F."/>
            <person name="Labrenz M."/>
            <person name="Spormann A.M."/>
            <person name="Op den Camp H."/>
            <person name="Overmann J."/>
            <person name="Amann R."/>
            <person name="Jetten M.S.M."/>
            <person name="Mascher T."/>
            <person name="Medema M.H."/>
            <person name="Devos D.P."/>
            <person name="Kaster A.-K."/>
            <person name="Ovreas L."/>
            <person name="Rohde M."/>
            <person name="Galperin M.Y."/>
            <person name="Jogler C."/>
        </authorList>
    </citation>
    <scope>NUCLEOTIDE SEQUENCE [LARGE SCALE GENOMIC DNA]</scope>
    <source>
        <strain evidence="3 4">Mal33</strain>
    </source>
</reference>